<dbReference type="GO" id="GO:0003700">
    <property type="term" value="F:DNA-binding transcription factor activity"/>
    <property type="evidence" value="ECO:0007669"/>
    <property type="project" value="TreeGrafter"/>
</dbReference>
<dbReference type="PROSITE" id="PS50977">
    <property type="entry name" value="HTH_TETR_2"/>
    <property type="match status" value="1"/>
</dbReference>
<dbReference type="KEGG" id="goq:ACH46_02570"/>
<keyword evidence="1" id="KW-0805">Transcription regulation</keyword>
<dbReference type="AlphaFoldDB" id="A0A0N7FU78"/>
<dbReference type="PANTHER" id="PTHR30055">
    <property type="entry name" value="HTH-TYPE TRANSCRIPTIONAL REGULATOR RUTR"/>
    <property type="match status" value="1"/>
</dbReference>
<dbReference type="InterPro" id="IPR009057">
    <property type="entry name" value="Homeodomain-like_sf"/>
</dbReference>
<reference evidence="7" key="1">
    <citation type="submission" date="2015-06" db="EMBL/GenBank/DDBJ databases">
        <title>Complete genome sequence and metabolic analysis of phthalate degradation pathway in Gordonia sp. QH-11.</title>
        <authorList>
            <person name="Jin D."/>
            <person name="Kong X."/>
            <person name="Bai Z."/>
        </authorList>
    </citation>
    <scope>NUCLEOTIDE SEQUENCE [LARGE SCALE GENOMIC DNA]</scope>
    <source>
        <strain evidence="7">QH-11</strain>
    </source>
</reference>
<proteinExistence type="predicted"/>
<dbReference type="STRING" id="1136941.ACH46_02570"/>
<dbReference type="GO" id="GO:0000976">
    <property type="term" value="F:transcription cis-regulatory region binding"/>
    <property type="evidence" value="ECO:0007669"/>
    <property type="project" value="TreeGrafter"/>
</dbReference>
<evidence type="ECO:0000256" key="3">
    <source>
        <dbReference type="ARBA" id="ARBA00023163"/>
    </source>
</evidence>
<dbReference type="Proteomes" id="UP000063789">
    <property type="component" value="Chromosome"/>
</dbReference>
<reference evidence="6 7" key="2">
    <citation type="journal article" date="2017" name="Int. J. Syst. Evol. Microbiol.">
        <title>Gordonia phthalatica sp. nov., a di-n-butyl phthalate-degrading bacterium isolated from activated sludge.</title>
        <authorList>
            <person name="Jin D."/>
            <person name="Kong X."/>
            <person name="Jia M."/>
            <person name="Yu X."/>
            <person name="Wang X."/>
            <person name="Zhuang X."/>
            <person name="Deng Y."/>
            <person name="Bai Z."/>
        </authorList>
    </citation>
    <scope>NUCLEOTIDE SEQUENCE [LARGE SCALE GENOMIC DNA]</scope>
    <source>
        <strain evidence="6 7">QH-11</strain>
    </source>
</reference>
<keyword evidence="3" id="KW-0804">Transcription</keyword>
<evidence type="ECO:0000256" key="2">
    <source>
        <dbReference type="ARBA" id="ARBA00023125"/>
    </source>
</evidence>
<dbReference type="SUPFAM" id="SSF46689">
    <property type="entry name" value="Homeodomain-like"/>
    <property type="match status" value="1"/>
</dbReference>
<keyword evidence="2 4" id="KW-0238">DNA-binding</keyword>
<dbReference type="Pfam" id="PF00440">
    <property type="entry name" value="TetR_N"/>
    <property type="match status" value="1"/>
</dbReference>
<protein>
    <submittedName>
        <fullName evidence="6">TetR family transcriptional regulator</fullName>
    </submittedName>
</protein>
<evidence type="ECO:0000256" key="1">
    <source>
        <dbReference type="ARBA" id="ARBA00023015"/>
    </source>
</evidence>
<organism evidence="6 7">
    <name type="scientific">Gordonia phthalatica</name>
    <dbReference type="NCBI Taxonomy" id="1136941"/>
    <lineage>
        <taxon>Bacteria</taxon>
        <taxon>Bacillati</taxon>
        <taxon>Actinomycetota</taxon>
        <taxon>Actinomycetes</taxon>
        <taxon>Mycobacteriales</taxon>
        <taxon>Gordoniaceae</taxon>
        <taxon>Gordonia</taxon>
    </lineage>
</organism>
<gene>
    <name evidence="6" type="ORF">ACH46_02570</name>
</gene>
<evidence type="ECO:0000259" key="5">
    <source>
        <dbReference type="PROSITE" id="PS50977"/>
    </source>
</evidence>
<feature type="domain" description="HTH tetR-type" evidence="5">
    <location>
        <begin position="8"/>
        <end position="68"/>
    </location>
</feature>
<dbReference type="PATRIC" id="fig|1136941.3.peg.516"/>
<name>A0A0N7FU78_9ACTN</name>
<feature type="DNA-binding region" description="H-T-H motif" evidence="4">
    <location>
        <begin position="31"/>
        <end position="50"/>
    </location>
</feature>
<evidence type="ECO:0000256" key="4">
    <source>
        <dbReference type="PROSITE-ProRule" id="PRU00335"/>
    </source>
</evidence>
<dbReference type="Gene3D" id="1.10.357.10">
    <property type="entry name" value="Tetracycline Repressor, domain 2"/>
    <property type="match status" value="1"/>
</dbReference>
<dbReference type="RefSeq" id="WP_062391553.1">
    <property type="nucleotide sequence ID" value="NZ_CP011853.1"/>
</dbReference>
<accession>A0A0N7FU78</accession>
<sequence length="193" mass="20824">MASETRASSTRARLLDAAAKLLADVPYDALSVRAVCAAAGANPAAVHYHFGSKEALVSALLQDRFESTWASPLDGLAARPRTVGDIVDAILDPLVALRADAETAPTVRVLAEFVIANPRAQWNSRWFGMAPWTDLLLDTVPDLDVGAAQHRWRFAFTVLMTELAQPREFTPESVAALRDFLTAGLSGPSKDPR</sequence>
<dbReference type="EMBL" id="CP011853">
    <property type="protein sequence ID" value="ALG83599.1"/>
    <property type="molecule type" value="Genomic_DNA"/>
</dbReference>
<evidence type="ECO:0000313" key="7">
    <source>
        <dbReference type="Proteomes" id="UP000063789"/>
    </source>
</evidence>
<dbReference type="OrthoDB" id="2356263at2"/>
<dbReference type="InterPro" id="IPR001647">
    <property type="entry name" value="HTH_TetR"/>
</dbReference>
<keyword evidence="7" id="KW-1185">Reference proteome</keyword>
<dbReference type="PANTHER" id="PTHR30055:SF234">
    <property type="entry name" value="HTH-TYPE TRANSCRIPTIONAL REGULATOR BETI"/>
    <property type="match status" value="1"/>
</dbReference>
<dbReference type="InterPro" id="IPR050109">
    <property type="entry name" value="HTH-type_TetR-like_transc_reg"/>
</dbReference>
<evidence type="ECO:0000313" key="6">
    <source>
        <dbReference type="EMBL" id="ALG83599.1"/>
    </source>
</evidence>
<dbReference type="PRINTS" id="PR00455">
    <property type="entry name" value="HTHTETR"/>
</dbReference>